<keyword evidence="2" id="KW-0328">Glycosyltransferase</keyword>
<organism evidence="2 3">
    <name type="scientific">Christiangramia sediminis</name>
    <dbReference type="NCBI Taxonomy" id="2881336"/>
    <lineage>
        <taxon>Bacteria</taxon>
        <taxon>Pseudomonadati</taxon>
        <taxon>Bacteroidota</taxon>
        <taxon>Flavobacteriia</taxon>
        <taxon>Flavobacteriales</taxon>
        <taxon>Flavobacteriaceae</taxon>
        <taxon>Christiangramia</taxon>
    </lineage>
</organism>
<dbReference type="SUPFAM" id="SSF53448">
    <property type="entry name" value="Nucleotide-diphospho-sugar transferases"/>
    <property type="match status" value="1"/>
</dbReference>
<dbReference type="InterPro" id="IPR001173">
    <property type="entry name" value="Glyco_trans_2-like"/>
</dbReference>
<keyword evidence="3" id="KW-1185">Reference proteome</keyword>
<dbReference type="InterPro" id="IPR029044">
    <property type="entry name" value="Nucleotide-diphossugar_trans"/>
</dbReference>
<evidence type="ECO:0000313" key="2">
    <source>
        <dbReference type="EMBL" id="MCB7481881.1"/>
    </source>
</evidence>
<feature type="domain" description="Glycosyltransferase 2-like" evidence="1">
    <location>
        <begin position="8"/>
        <end position="137"/>
    </location>
</feature>
<dbReference type="GO" id="GO:0016758">
    <property type="term" value="F:hexosyltransferase activity"/>
    <property type="evidence" value="ECO:0007669"/>
    <property type="project" value="UniProtKB-ARBA"/>
</dbReference>
<accession>A0A9X1RXY4</accession>
<dbReference type="Proteomes" id="UP001139414">
    <property type="component" value="Unassembled WGS sequence"/>
</dbReference>
<dbReference type="PANTHER" id="PTHR22916:SF3">
    <property type="entry name" value="UDP-GLCNAC:BETAGAL BETA-1,3-N-ACETYLGLUCOSAMINYLTRANSFERASE-LIKE PROTEIN 1"/>
    <property type="match status" value="1"/>
</dbReference>
<sequence length="261" mass="29859">MSNKGIVSVIMPAYNSEAFITESIQSVIAQTYSQWELLIVDDASSDSTKKIIEKFSSKDDRIRLLVNSTNSGTHNSRNKGIKAASGQFIAFLDADDQWEPKKLKKQLKVLSKPNVAACFSSYELINEKGEKLNKKIQALPVLHYDKLLKANYVGNLTGIYNVNILGKIYCPEISKRQDWALWLKVIEEGGPIEGIQESLAIYRVRKNSISTNKLEMLKYNFKVYHSILNYGYFQSIWRMLIFLNEQFFVKSKQVKPISNEK</sequence>
<dbReference type="EMBL" id="JAJBZG010000005">
    <property type="protein sequence ID" value="MCB7481881.1"/>
    <property type="molecule type" value="Genomic_DNA"/>
</dbReference>
<dbReference type="PANTHER" id="PTHR22916">
    <property type="entry name" value="GLYCOSYLTRANSFERASE"/>
    <property type="match status" value="1"/>
</dbReference>
<dbReference type="AlphaFoldDB" id="A0A9X1RXY4"/>
<dbReference type="RefSeq" id="WP_229341198.1">
    <property type="nucleotide sequence ID" value="NZ_JAJBZG010000005.1"/>
</dbReference>
<evidence type="ECO:0000259" key="1">
    <source>
        <dbReference type="Pfam" id="PF00535"/>
    </source>
</evidence>
<keyword evidence="2" id="KW-0808">Transferase</keyword>
<evidence type="ECO:0000313" key="3">
    <source>
        <dbReference type="Proteomes" id="UP001139414"/>
    </source>
</evidence>
<name>A0A9X1RXY4_9FLAO</name>
<proteinExistence type="predicted"/>
<comment type="caution">
    <text evidence="2">The sequence shown here is derived from an EMBL/GenBank/DDBJ whole genome shotgun (WGS) entry which is preliminary data.</text>
</comment>
<protein>
    <submittedName>
        <fullName evidence="2">Glycosyltransferase</fullName>
        <ecNumber evidence="2">2.4.-.-</ecNumber>
    </submittedName>
</protein>
<reference evidence="2" key="1">
    <citation type="submission" date="2021-10" db="EMBL/GenBank/DDBJ databases">
        <title>Gramella sp. ASW11-100T, isolated from marine sediment.</title>
        <authorList>
            <person name="Xia C."/>
        </authorList>
    </citation>
    <scope>NUCLEOTIDE SEQUENCE</scope>
    <source>
        <strain evidence="2">ASW11-100</strain>
    </source>
</reference>
<dbReference type="Pfam" id="PF00535">
    <property type="entry name" value="Glycos_transf_2"/>
    <property type="match status" value="1"/>
</dbReference>
<gene>
    <name evidence="2" type="ORF">LGQ90_11460</name>
</gene>
<dbReference type="EC" id="2.4.-.-" evidence="2"/>
<dbReference type="Gene3D" id="3.90.550.10">
    <property type="entry name" value="Spore Coat Polysaccharide Biosynthesis Protein SpsA, Chain A"/>
    <property type="match status" value="1"/>
</dbReference>